<reference evidence="12" key="1">
    <citation type="submission" date="2020-05" db="EMBL/GenBank/DDBJ databases">
        <title>Novel species in genus Nocardioides.</title>
        <authorList>
            <person name="Zhang G."/>
        </authorList>
    </citation>
    <scope>NUCLEOTIDE SEQUENCE [LARGE SCALE GENOMIC DNA]</scope>
    <source>
        <strain evidence="12">zg-1050</strain>
    </source>
</reference>
<dbReference type="EMBL" id="CP053716">
    <property type="protein sequence ID" value="QKF07510.1"/>
    <property type="molecule type" value="Genomic_DNA"/>
</dbReference>
<dbReference type="GO" id="GO:0004418">
    <property type="term" value="F:hydroxymethylbilane synthase activity"/>
    <property type="evidence" value="ECO:0007669"/>
    <property type="project" value="UniProtKB-UniRule"/>
</dbReference>
<comment type="cofactor">
    <cofactor evidence="8">
        <name>dipyrromethane</name>
        <dbReference type="ChEBI" id="CHEBI:60342"/>
    </cofactor>
    <text evidence="8">Binds 1 dipyrromethane group covalently.</text>
</comment>
<dbReference type="Gene3D" id="3.30.160.40">
    <property type="entry name" value="Porphobilinogen deaminase, C-terminal domain"/>
    <property type="match status" value="1"/>
</dbReference>
<comment type="pathway">
    <text evidence="2">Porphyrin-containing compound metabolism; protoporphyrin-IX biosynthesis; coproporphyrinogen-III from 5-aminolevulinate: step 2/4.</text>
</comment>
<sequence>MSALVIGTRGSALALWQANAVASALREAHEGLRVEVRTVTTTGDRVLDRPLADIGDKGLFTKELEDLLLDGAVDLCVHSMKDLPSQLPAGCALVGMLPRADVRDALVCGPRMQGARSLADVPAGARIGTGSARRAAQLLAVNSQAVPTPMRGNVDTRLRKAAGPDYEGAILAAAGLTRLGLQNRIAALIPVDQMIPAPGQGAVGVEARAGDERVQSLVDAVRDRRTEACVNAERRILAALDGGCQAPLGAFIRFEDADDGAAADAERFLALDAAVLSADGAQCVRARLRRACGGDADAGALALDLAQEAIELLLKGGARQLLRPCADQGGAR</sequence>
<evidence type="ECO:0000256" key="6">
    <source>
        <dbReference type="ARBA" id="ARBA00023244"/>
    </source>
</evidence>
<evidence type="ECO:0000259" key="10">
    <source>
        <dbReference type="Pfam" id="PF03900"/>
    </source>
</evidence>
<dbReference type="Gene3D" id="3.40.190.10">
    <property type="entry name" value="Periplasmic binding protein-like II"/>
    <property type="match status" value="2"/>
</dbReference>
<accession>A0A6M8J0K3</accession>
<dbReference type="Pfam" id="PF01379">
    <property type="entry name" value="Porphobil_deam"/>
    <property type="match status" value="1"/>
</dbReference>
<dbReference type="InterPro" id="IPR036803">
    <property type="entry name" value="Porphobilinogen_deaminase_C_sf"/>
</dbReference>
<name>A0A6M8J0K3_9ACTN</name>
<evidence type="ECO:0000256" key="3">
    <source>
        <dbReference type="ARBA" id="ARBA00005638"/>
    </source>
</evidence>
<dbReference type="InterPro" id="IPR022417">
    <property type="entry name" value="Porphobilin_deaminase_N"/>
</dbReference>
<feature type="modified residue" description="S-(dipyrrolylmethanemethyl)cysteine" evidence="8">
    <location>
        <position position="244"/>
    </location>
</feature>
<comment type="miscellaneous">
    <text evidence="8">The porphobilinogen subunits are added to the dipyrromethane group.</text>
</comment>
<protein>
    <recommendedName>
        <fullName evidence="8">Porphobilinogen deaminase</fullName>
        <shortName evidence="8">PBG</shortName>
        <ecNumber evidence="8">2.5.1.61</ecNumber>
    </recommendedName>
    <alternativeName>
        <fullName evidence="8">Hydroxymethylbilane synthase</fullName>
        <shortName evidence="8">HMBS</shortName>
    </alternativeName>
    <alternativeName>
        <fullName evidence="8">Pre-uroporphyrinogen synthase</fullName>
    </alternativeName>
</protein>
<evidence type="ECO:0000256" key="7">
    <source>
        <dbReference type="ARBA" id="ARBA00048169"/>
    </source>
</evidence>
<dbReference type="SUPFAM" id="SSF53850">
    <property type="entry name" value="Periplasmic binding protein-like II"/>
    <property type="match status" value="1"/>
</dbReference>
<dbReference type="PROSITE" id="PS00533">
    <property type="entry name" value="PORPHOBILINOGEN_DEAM"/>
    <property type="match status" value="1"/>
</dbReference>
<dbReference type="SUPFAM" id="SSF54782">
    <property type="entry name" value="Porphobilinogen deaminase (hydroxymethylbilane synthase), C-terminal domain"/>
    <property type="match status" value="1"/>
</dbReference>
<dbReference type="GO" id="GO:0005737">
    <property type="term" value="C:cytoplasm"/>
    <property type="evidence" value="ECO:0007669"/>
    <property type="project" value="UniProtKB-UniRule"/>
</dbReference>
<comment type="similarity">
    <text evidence="3 8">Belongs to the HMBS family.</text>
</comment>
<evidence type="ECO:0000313" key="11">
    <source>
        <dbReference type="EMBL" id="QKF07510.1"/>
    </source>
</evidence>
<dbReference type="PIRSF" id="PIRSF001438">
    <property type="entry name" value="4pyrrol_synth_OHMeBilane_synth"/>
    <property type="match status" value="1"/>
</dbReference>
<comment type="subunit">
    <text evidence="4 8">Monomer.</text>
</comment>
<comment type="function">
    <text evidence="1 8">Tetrapolymerization of the monopyrrole PBG into the hydroxymethylbilane pre-uroporphyrinogen in several discrete steps.</text>
</comment>
<dbReference type="FunFam" id="3.40.190.10:FF:000005">
    <property type="entry name" value="Porphobilinogen deaminase"/>
    <property type="match status" value="1"/>
</dbReference>
<evidence type="ECO:0000256" key="8">
    <source>
        <dbReference type="HAMAP-Rule" id="MF_00260"/>
    </source>
</evidence>
<dbReference type="RefSeq" id="WP_173164668.1">
    <property type="nucleotide sequence ID" value="NZ_CP053716.1"/>
</dbReference>
<gene>
    <name evidence="8 11" type="primary">hemC</name>
    <name evidence="11" type="ORF">HLV38_04790</name>
</gene>
<dbReference type="InterPro" id="IPR022418">
    <property type="entry name" value="Porphobilinogen_deaminase_C"/>
</dbReference>
<proteinExistence type="inferred from homology"/>
<organism evidence="11 12">
    <name type="scientific">Berryella wangjianweii</name>
    <dbReference type="NCBI Taxonomy" id="2734634"/>
    <lineage>
        <taxon>Bacteria</taxon>
        <taxon>Bacillati</taxon>
        <taxon>Actinomycetota</taxon>
        <taxon>Coriobacteriia</taxon>
        <taxon>Eggerthellales</taxon>
        <taxon>Eggerthellaceae</taxon>
        <taxon>Berryella</taxon>
    </lineage>
</organism>
<dbReference type="Proteomes" id="UP000503297">
    <property type="component" value="Chromosome"/>
</dbReference>
<evidence type="ECO:0000256" key="2">
    <source>
        <dbReference type="ARBA" id="ARBA00004735"/>
    </source>
</evidence>
<dbReference type="FunFam" id="3.40.190.10:FF:000004">
    <property type="entry name" value="Porphobilinogen deaminase"/>
    <property type="match status" value="1"/>
</dbReference>
<evidence type="ECO:0000256" key="4">
    <source>
        <dbReference type="ARBA" id="ARBA00011245"/>
    </source>
</evidence>
<keyword evidence="6 8" id="KW-0627">Porphyrin biosynthesis</keyword>
<dbReference type="KEGG" id="bwa:HLV38_04790"/>
<dbReference type="HAMAP" id="MF_00260">
    <property type="entry name" value="Porphobil_deam"/>
    <property type="match status" value="1"/>
</dbReference>
<evidence type="ECO:0000313" key="12">
    <source>
        <dbReference type="Proteomes" id="UP000503297"/>
    </source>
</evidence>
<dbReference type="InterPro" id="IPR022419">
    <property type="entry name" value="Porphobilin_deaminase_cofac_BS"/>
</dbReference>
<dbReference type="PANTHER" id="PTHR11557:SF0">
    <property type="entry name" value="PORPHOBILINOGEN DEAMINASE"/>
    <property type="match status" value="1"/>
</dbReference>
<keyword evidence="12" id="KW-1185">Reference proteome</keyword>
<comment type="catalytic activity">
    <reaction evidence="7 8">
        <text>4 porphobilinogen + H2O = hydroxymethylbilane + 4 NH4(+)</text>
        <dbReference type="Rhea" id="RHEA:13185"/>
        <dbReference type="ChEBI" id="CHEBI:15377"/>
        <dbReference type="ChEBI" id="CHEBI:28938"/>
        <dbReference type="ChEBI" id="CHEBI:57845"/>
        <dbReference type="ChEBI" id="CHEBI:58126"/>
        <dbReference type="EC" id="2.5.1.61"/>
    </reaction>
</comment>
<evidence type="ECO:0000259" key="9">
    <source>
        <dbReference type="Pfam" id="PF01379"/>
    </source>
</evidence>
<dbReference type="Pfam" id="PF03900">
    <property type="entry name" value="Porphobil_deamC"/>
    <property type="match status" value="1"/>
</dbReference>
<dbReference type="PRINTS" id="PR00151">
    <property type="entry name" value="PORPHBDMNASE"/>
</dbReference>
<dbReference type="GO" id="GO:0006782">
    <property type="term" value="P:protoporphyrinogen IX biosynthetic process"/>
    <property type="evidence" value="ECO:0007669"/>
    <property type="project" value="UniProtKB-UniRule"/>
</dbReference>
<evidence type="ECO:0000256" key="5">
    <source>
        <dbReference type="ARBA" id="ARBA00022679"/>
    </source>
</evidence>
<feature type="domain" description="Porphobilinogen deaminase N-terminal" evidence="9">
    <location>
        <begin position="4"/>
        <end position="215"/>
    </location>
</feature>
<dbReference type="InterPro" id="IPR000860">
    <property type="entry name" value="HemC"/>
</dbReference>
<dbReference type="NCBIfam" id="TIGR00212">
    <property type="entry name" value="hemC"/>
    <property type="match status" value="1"/>
</dbReference>
<evidence type="ECO:0000256" key="1">
    <source>
        <dbReference type="ARBA" id="ARBA00002869"/>
    </source>
</evidence>
<keyword evidence="5 8" id="KW-0808">Transferase</keyword>
<feature type="domain" description="Porphobilinogen deaminase C-terminal" evidence="10">
    <location>
        <begin position="229"/>
        <end position="308"/>
    </location>
</feature>
<dbReference type="AlphaFoldDB" id="A0A6M8J0K3"/>
<dbReference type="EC" id="2.5.1.61" evidence="8"/>
<dbReference type="PANTHER" id="PTHR11557">
    <property type="entry name" value="PORPHOBILINOGEN DEAMINASE"/>
    <property type="match status" value="1"/>
</dbReference>